<dbReference type="AlphaFoldDB" id="A0A8J2YPW0"/>
<dbReference type="Gene3D" id="3.40.190.10">
    <property type="entry name" value="Periplasmic binding protein-like II"/>
    <property type="match status" value="2"/>
</dbReference>
<sequence length="286" mass="31104">MSRRLPSTETLRAFDAAVRLGSFSRAADVVHLTHGAVSRRIAALEEDLGVALFDRQARGVRATAAGLKLHAVVADALERLHTGLDSLSTDRPPVRVSVLPSFASRWLLPRLGQFRGLAPDIDVQLMADYALVQVGRGQADLAIRYGTGPWRGARAELLFEETLFPVASPGGTLEGPEALASATLLHDSDRADWQLWLAAVGWPEPKRHETFNDYHMVLEAAASGHGIALGRSRLVEPDLAAGRLVRLRPEAVTNPRAYHLILPPAPLTPAVERVADWLRRTAAAER</sequence>
<name>A0A8J2YPW0_9PROT</name>
<dbReference type="CDD" id="cd08432">
    <property type="entry name" value="PBP2_GcdR_TrpI_HvrB_AmpR_like"/>
    <property type="match status" value="1"/>
</dbReference>
<evidence type="ECO:0000256" key="2">
    <source>
        <dbReference type="ARBA" id="ARBA00023015"/>
    </source>
</evidence>
<keyword evidence="2" id="KW-0805">Transcription regulation</keyword>
<dbReference type="Pfam" id="PF03466">
    <property type="entry name" value="LysR_substrate"/>
    <property type="match status" value="1"/>
</dbReference>
<evidence type="ECO:0000313" key="7">
    <source>
        <dbReference type="Proteomes" id="UP000646365"/>
    </source>
</evidence>
<keyword evidence="7" id="KW-1185">Reference proteome</keyword>
<evidence type="ECO:0000313" key="6">
    <source>
        <dbReference type="EMBL" id="GGF03073.1"/>
    </source>
</evidence>
<dbReference type="SUPFAM" id="SSF53850">
    <property type="entry name" value="Periplasmic binding protein-like II"/>
    <property type="match status" value="1"/>
</dbReference>
<dbReference type="PROSITE" id="PS50931">
    <property type="entry name" value="HTH_LYSR"/>
    <property type="match status" value="1"/>
</dbReference>
<comment type="caution">
    <text evidence="6">The sequence shown here is derived from an EMBL/GenBank/DDBJ whole genome shotgun (WGS) entry which is preliminary data.</text>
</comment>
<evidence type="ECO:0000256" key="1">
    <source>
        <dbReference type="ARBA" id="ARBA00009437"/>
    </source>
</evidence>
<proteinExistence type="inferred from homology"/>
<evidence type="ECO:0000259" key="5">
    <source>
        <dbReference type="PROSITE" id="PS50931"/>
    </source>
</evidence>
<dbReference type="Proteomes" id="UP000646365">
    <property type="component" value="Unassembled WGS sequence"/>
</dbReference>
<gene>
    <name evidence="6" type="ORF">GCM10011611_05750</name>
</gene>
<dbReference type="PANTHER" id="PTHR30537:SF79">
    <property type="entry name" value="TRANSCRIPTIONAL REGULATOR-RELATED"/>
    <property type="match status" value="1"/>
</dbReference>
<evidence type="ECO:0000256" key="4">
    <source>
        <dbReference type="ARBA" id="ARBA00023163"/>
    </source>
</evidence>
<keyword evidence="4" id="KW-0804">Transcription</keyword>
<accession>A0A8J2YPW0</accession>
<feature type="domain" description="HTH lysR-type" evidence="5">
    <location>
        <begin position="6"/>
        <end position="63"/>
    </location>
</feature>
<protein>
    <submittedName>
        <fullName evidence="6">Transcriptional regulator</fullName>
    </submittedName>
</protein>
<dbReference type="InterPro" id="IPR058163">
    <property type="entry name" value="LysR-type_TF_proteobact-type"/>
</dbReference>
<reference evidence="6" key="1">
    <citation type="journal article" date="2014" name="Int. J. Syst. Evol. Microbiol.">
        <title>Complete genome sequence of Corynebacterium casei LMG S-19264T (=DSM 44701T), isolated from a smear-ripened cheese.</title>
        <authorList>
            <consortium name="US DOE Joint Genome Institute (JGI-PGF)"/>
            <person name="Walter F."/>
            <person name="Albersmeier A."/>
            <person name="Kalinowski J."/>
            <person name="Ruckert C."/>
        </authorList>
    </citation>
    <scope>NUCLEOTIDE SEQUENCE</scope>
    <source>
        <strain evidence="6">CGMCC 1.15725</strain>
    </source>
</reference>
<dbReference type="EMBL" id="BMJQ01000001">
    <property type="protein sequence ID" value="GGF03073.1"/>
    <property type="molecule type" value="Genomic_DNA"/>
</dbReference>
<dbReference type="GO" id="GO:0043565">
    <property type="term" value="F:sequence-specific DNA binding"/>
    <property type="evidence" value="ECO:0007669"/>
    <property type="project" value="TreeGrafter"/>
</dbReference>
<dbReference type="SUPFAM" id="SSF46785">
    <property type="entry name" value="Winged helix' DNA-binding domain"/>
    <property type="match status" value="1"/>
</dbReference>
<dbReference type="GO" id="GO:0003700">
    <property type="term" value="F:DNA-binding transcription factor activity"/>
    <property type="evidence" value="ECO:0007669"/>
    <property type="project" value="InterPro"/>
</dbReference>
<keyword evidence="3" id="KW-0238">DNA-binding</keyword>
<dbReference type="InterPro" id="IPR036388">
    <property type="entry name" value="WH-like_DNA-bd_sf"/>
</dbReference>
<reference evidence="6" key="2">
    <citation type="submission" date="2020-09" db="EMBL/GenBank/DDBJ databases">
        <authorList>
            <person name="Sun Q."/>
            <person name="Zhou Y."/>
        </authorList>
    </citation>
    <scope>NUCLEOTIDE SEQUENCE</scope>
    <source>
        <strain evidence="6">CGMCC 1.15725</strain>
    </source>
</reference>
<evidence type="ECO:0000256" key="3">
    <source>
        <dbReference type="ARBA" id="ARBA00023125"/>
    </source>
</evidence>
<dbReference type="PRINTS" id="PR00039">
    <property type="entry name" value="HTHLYSR"/>
</dbReference>
<dbReference type="Gene3D" id="1.10.10.10">
    <property type="entry name" value="Winged helix-like DNA-binding domain superfamily/Winged helix DNA-binding domain"/>
    <property type="match status" value="1"/>
</dbReference>
<organism evidence="6 7">
    <name type="scientific">Aliidongia dinghuensis</name>
    <dbReference type="NCBI Taxonomy" id="1867774"/>
    <lineage>
        <taxon>Bacteria</taxon>
        <taxon>Pseudomonadati</taxon>
        <taxon>Pseudomonadota</taxon>
        <taxon>Alphaproteobacteria</taxon>
        <taxon>Rhodospirillales</taxon>
        <taxon>Dongiaceae</taxon>
        <taxon>Aliidongia</taxon>
    </lineage>
</organism>
<dbReference type="RefSeq" id="WP_189042221.1">
    <property type="nucleotide sequence ID" value="NZ_BMJQ01000001.1"/>
</dbReference>
<dbReference type="GO" id="GO:0006351">
    <property type="term" value="P:DNA-templated transcription"/>
    <property type="evidence" value="ECO:0007669"/>
    <property type="project" value="TreeGrafter"/>
</dbReference>
<dbReference type="PANTHER" id="PTHR30537">
    <property type="entry name" value="HTH-TYPE TRANSCRIPTIONAL REGULATOR"/>
    <property type="match status" value="1"/>
</dbReference>
<dbReference type="Pfam" id="PF00126">
    <property type="entry name" value="HTH_1"/>
    <property type="match status" value="1"/>
</dbReference>
<comment type="similarity">
    <text evidence="1">Belongs to the LysR transcriptional regulatory family.</text>
</comment>
<dbReference type="InterPro" id="IPR036390">
    <property type="entry name" value="WH_DNA-bd_sf"/>
</dbReference>
<dbReference type="InterPro" id="IPR000847">
    <property type="entry name" value="LysR_HTH_N"/>
</dbReference>
<dbReference type="InterPro" id="IPR005119">
    <property type="entry name" value="LysR_subst-bd"/>
</dbReference>